<dbReference type="InterPro" id="IPR044832">
    <property type="entry name" value="NRP-like"/>
</dbReference>
<evidence type="ECO:0000256" key="2">
    <source>
        <dbReference type="ARBA" id="ARBA00022737"/>
    </source>
</evidence>
<dbReference type="Pfam" id="PF24981">
    <property type="entry name" value="Beta-prop_ATRN-LZTR1"/>
    <property type="match status" value="1"/>
</dbReference>
<name>A0AAD8SNW6_LOLMU</name>
<dbReference type="PROSITE" id="PS51222">
    <property type="entry name" value="DCD"/>
    <property type="match status" value="1"/>
</dbReference>
<feature type="compositionally biased region" description="Basic and acidic residues" evidence="3">
    <location>
        <begin position="268"/>
        <end position="281"/>
    </location>
</feature>
<dbReference type="GO" id="GO:0034976">
    <property type="term" value="P:response to endoplasmic reticulum stress"/>
    <property type="evidence" value="ECO:0007669"/>
    <property type="project" value="InterPro"/>
</dbReference>
<dbReference type="PANTHER" id="PTHR46034">
    <property type="match status" value="1"/>
</dbReference>
<gene>
    <name evidence="5" type="ORF">QYE76_049885</name>
</gene>
<comment type="caution">
    <text evidence="5">The sequence shown here is derived from an EMBL/GenBank/DDBJ whole genome shotgun (WGS) entry which is preliminary data.</text>
</comment>
<dbReference type="InterPro" id="IPR015915">
    <property type="entry name" value="Kelch-typ_b-propeller"/>
</dbReference>
<evidence type="ECO:0000313" key="6">
    <source>
        <dbReference type="Proteomes" id="UP001231189"/>
    </source>
</evidence>
<dbReference type="SMART" id="SM00767">
    <property type="entry name" value="DCD"/>
    <property type="match status" value="1"/>
</dbReference>
<feature type="compositionally biased region" description="Polar residues" evidence="3">
    <location>
        <begin position="258"/>
        <end position="267"/>
    </location>
</feature>
<keyword evidence="1" id="KW-0880">Kelch repeat</keyword>
<dbReference type="SUPFAM" id="SSF117281">
    <property type="entry name" value="Kelch motif"/>
    <property type="match status" value="1"/>
</dbReference>
<evidence type="ECO:0000256" key="1">
    <source>
        <dbReference type="ARBA" id="ARBA00022441"/>
    </source>
</evidence>
<reference evidence="5" key="1">
    <citation type="submission" date="2023-07" db="EMBL/GenBank/DDBJ databases">
        <title>A chromosome-level genome assembly of Lolium multiflorum.</title>
        <authorList>
            <person name="Chen Y."/>
            <person name="Copetti D."/>
            <person name="Kolliker R."/>
            <person name="Studer B."/>
        </authorList>
    </citation>
    <scope>NUCLEOTIDE SEQUENCE</scope>
    <source>
        <strain evidence="5">02402/16</strain>
        <tissue evidence="5">Leaf</tissue>
    </source>
</reference>
<organism evidence="5 6">
    <name type="scientific">Lolium multiflorum</name>
    <name type="common">Italian ryegrass</name>
    <name type="synonym">Lolium perenne subsp. multiflorum</name>
    <dbReference type="NCBI Taxonomy" id="4521"/>
    <lineage>
        <taxon>Eukaryota</taxon>
        <taxon>Viridiplantae</taxon>
        <taxon>Streptophyta</taxon>
        <taxon>Embryophyta</taxon>
        <taxon>Tracheophyta</taxon>
        <taxon>Spermatophyta</taxon>
        <taxon>Magnoliopsida</taxon>
        <taxon>Liliopsida</taxon>
        <taxon>Poales</taxon>
        <taxon>Poaceae</taxon>
        <taxon>BOP clade</taxon>
        <taxon>Pooideae</taxon>
        <taxon>Poodae</taxon>
        <taxon>Poeae</taxon>
        <taxon>Poeae Chloroplast Group 2 (Poeae type)</taxon>
        <taxon>Loliodinae</taxon>
        <taxon>Loliinae</taxon>
        <taxon>Lolium</taxon>
    </lineage>
</organism>
<feature type="domain" description="DCD" evidence="4">
    <location>
        <begin position="62"/>
        <end position="195"/>
    </location>
</feature>
<dbReference type="AlphaFoldDB" id="A0AAD8SNW6"/>
<dbReference type="EMBL" id="JAUUTY010000003">
    <property type="protein sequence ID" value="KAK1661726.1"/>
    <property type="molecule type" value="Genomic_DNA"/>
</dbReference>
<dbReference type="InterPro" id="IPR006652">
    <property type="entry name" value="Kelch_1"/>
</dbReference>
<dbReference type="Pfam" id="PF10539">
    <property type="entry name" value="Dev_Cell_Death"/>
    <property type="match status" value="1"/>
</dbReference>
<proteinExistence type="predicted"/>
<dbReference type="SMART" id="SM00612">
    <property type="entry name" value="Kelch"/>
    <property type="match status" value="5"/>
</dbReference>
<sequence>MFTIVFVLVGVIMVVFCILFFSQRMGTGRKTETKNVATPKQDQSNTRRYGDQSFPARNLGEDELGGVIFGCTHQTINECLSKQLFGLPSVHFSYVKNIKPGMPLFLFNYSDRKMHGIFEAATPGQIAIDQFAWSRDGRTKTQYPAQVRVSTKTQCLPLPETKYKSVISGNYYNFRHIYFELDNAQTRDLVSLFVPAHAHAIPRAQNLSGFPASVHAVPKEIDSGLKDGNQFGVSSHSNDMVPYKSVDRNANYGIASASRTSESNFSEKASERDGLNDSVTEKEIESVNDDHPRINPVHDEQHGTMAVLQKLQELSLTKDSSNATLEGDAIVKDNTSLEQRCENDELLQIINELAKKTEAIWEKQTESDQERLVLRETVKIMETKIQQLQYQYEKLQLEYSAALLGEKHNNVEGPSIFLIGGHNGYTCLPSLDSFYPTIDRLVPLRPMSSARAYAAVAAFNEHLFVFGGGDGDSWYNTVESYNRVSNVWITCPCLKQNKGGLAGATLNGKIFAIGGGNGSQSFSEVEMFDPAHGSWIHSPSLQQSRFTTTAAELNGALYVAGGYDFNKDSYLQSLERYDPREGCWTQLTSMKTKRACHSVAVLGETLCALGGYDGNQMVSTVEIFDPRANSWRISSPFSIPRGYGCAVTVNDNVYLIGGINADAESVETVEVYNEKQGWSIPGYKAIGQRRMARNFVPDAWGWITTLPQFSQWRTSTMSLCICATSSASASSQPPSMSLSVVKTPSYLTFSISANYREPIFLWTSKPVHLKMKAQPSLDEQDTVQLFVDVVNQVLRYGPDNNSNSSKPPFRFPGAQHLHGGSFGDAFNIAFLSLAFLVCTYEAPRDLRRGCLDSLRAQLTGPRCRGAAKTLVRMLGANLEDQWMRTMNLAVTNWIVELRSSSSRAMPGALLPLFSYALQASGLWKVQLYCPVIAMGMEDPGAAVTQDERLLFSLTYQQLEGVVQLAYRTVRKEKWVDVEVKVDNIRCDVDSLVSETLMAERGYGSEEKHFPSRVMLQITPVQQTDILSVSVSKSSDNPTHEYGFDKGIEAAFDPPNSFGLKASVAESLTLTMKPWKFEQSAHGNTATLNWFLHDGTNGREVSSSKPSKLSLLQPRAWFRDRYSNAYRPFTKQGGVVFARDEYGDSVSWKVCAGALGKTMDWDIRGWIWLTYWPNKQRTSHSETRLVEFRECLQLPLAKFP</sequence>
<dbReference type="PANTHER" id="PTHR46034:SF42">
    <property type="entry name" value="OS01G0165200 PROTEIN"/>
    <property type="match status" value="1"/>
</dbReference>
<feature type="compositionally biased region" description="Polar residues" evidence="3">
    <location>
        <begin position="34"/>
        <end position="47"/>
    </location>
</feature>
<keyword evidence="2" id="KW-0677">Repeat</keyword>
<evidence type="ECO:0000256" key="3">
    <source>
        <dbReference type="SAM" id="MobiDB-lite"/>
    </source>
</evidence>
<dbReference type="Proteomes" id="UP001231189">
    <property type="component" value="Unassembled WGS sequence"/>
</dbReference>
<dbReference type="Gene3D" id="2.120.10.80">
    <property type="entry name" value="Kelch-type beta propeller"/>
    <property type="match status" value="2"/>
</dbReference>
<feature type="region of interest" description="Disordered" evidence="3">
    <location>
        <begin position="31"/>
        <end position="56"/>
    </location>
</feature>
<accession>A0AAD8SNW6</accession>
<keyword evidence="6" id="KW-1185">Reference proteome</keyword>
<dbReference type="InterPro" id="IPR013989">
    <property type="entry name" value="Dev_and_cell_death_domain"/>
</dbReference>
<dbReference type="InterPro" id="IPR056737">
    <property type="entry name" value="Beta-prop_ATRN-MKLN-like"/>
</dbReference>
<evidence type="ECO:0000259" key="4">
    <source>
        <dbReference type="PROSITE" id="PS51222"/>
    </source>
</evidence>
<protein>
    <recommendedName>
        <fullName evidence="4">DCD domain-containing protein</fullName>
    </recommendedName>
</protein>
<feature type="region of interest" description="Disordered" evidence="3">
    <location>
        <begin position="258"/>
        <end position="281"/>
    </location>
</feature>
<evidence type="ECO:0000313" key="5">
    <source>
        <dbReference type="EMBL" id="KAK1661726.1"/>
    </source>
</evidence>